<dbReference type="AlphaFoldDB" id="A0A1Y2CFA9"/>
<feature type="transmembrane region" description="Helical" evidence="1">
    <location>
        <begin position="89"/>
        <end position="111"/>
    </location>
</feature>
<keyword evidence="1" id="KW-1133">Transmembrane helix</keyword>
<feature type="transmembrane region" description="Helical" evidence="1">
    <location>
        <begin position="137"/>
        <end position="158"/>
    </location>
</feature>
<feature type="transmembrane region" description="Helical" evidence="1">
    <location>
        <begin position="24"/>
        <end position="43"/>
    </location>
</feature>
<keyword evidence="1" id="KW-0812">Transmembrane</keyword>
<name>A0A1Y2CFA9_9FUNG</name>
<accession>A0A1Y2CFA9</accession>
<keyword evidence="3" id="KW-1185">Reference proteome</keyword>
<comment type="caution">
    <text evidence="2">The sequence shown here is derived from an EMBL/GenBank/DDBJ whole genome shotgun (WGS) entry which is preliminary data.</text>
</comment>
<keyword evidence="1" id="KW-0472">Membrane</keyword>
<reference evidence="2 3" key="1">
    <citation type="submission" date="2016-07" db="EMBL/GenBank/DDBJ databases">
        <title>Pervasive Adenine N6-methylation of Active Genes in Fungi.</title>
        <authorList>
            <consortium name="DOE Joint Genome Institute"/>
            <person name="Mondo S.J."/>
            <person name="Dannebaum R.O."/>
            <person name="Kuo R.C."/>
            <person name="Labutti K."/>
            <person name="Haridas S."/>
            <person name="Kuo A."/>
            <person name="Salamov A."/>
            <person name="Ahrendt S.R."/>
            <person name="Lipzen A."/>
            <person name="Sullivan W."/>
            <person name="Andreopoulos W.B."/>
            <person name="Clum A."/>
            <person name="Lindquist E."/>
            <person name="Daum C."/>
            <person name="Ramamoorthy G.K."/>
            <person name="Gryganskyi A."/>
            <person name="Culley D."/>
            <person name="Magnuson J.K."/>
            <person name="James T.Y."/>
            <person name="O'Malley M.A."/>
            <person name="Stajich J.E."/>
            <person name="Spatafora J.W."/>
            <person name="Visel A."/>
            <person name="Grigoriev I.V."/>
        </authorList>
    </citation>
    <scope>NUCLEOTIDE SEQUENCE [LARGE SCALE GENOMIC DNA]</scope>
    <source>
        <strain evidence="2 3">JEL800</strain>
    </source>
</reference>
<gene>
    <name evidence="2" type="ORF">BCR33DRAFT_716385</name>
</gene>
<proteinExistence type="predicted"/>
<sequence length="207" mass="22279">MAANLITPSSIAPSISLAESITCLGVYSVGLVLNSLLVGCVVVDSGLTRTRLGKTIALLLGCFVGTSWPEAYSCDDPIGQKCSAVPAQIIGSLFYTCFVFTLAGHLLWLWIGTCGGVEKASSEVLESPTSTLVNIDLSWTMTATLAFCYIPGIVYFGVRASGNDVIWMDFIGSLLISLDVVISPVLIMYFQRPFLESFFDLYLSKFV</sequence>
<organism evidence="2 3">
    <name type="scientific">Rhizoclosmatium globosum</name>
    <dbReference type="NCBI Taxonomy" id="329046"/>
    <lineage>
        <taxon>Eukaryota</taxon>
        <taxon>Fungi</taxon>
        <taxon>Fungi incertae sedis</taxon>
        <taxon>Chytridiomycota</taxon>
        <taxon>Chytridiomycota incertae sedis</taxon>
        <taxon>Chytridiomycetes</taxon>
        <taxon>Chytridiales</taxon>
        <taxon>Chytriomycetaceae</taxon>
        <taxon>Rhizoclosmatium</taxon>
    </lineage>
</organism>
<evidence type="ECO:0000313" key="2">
    <source>
        <dbReference type="EMBL" id="ORY45753.1"/>
    </source>
</evidence>
<dbReference type="OrthoDB" id="2147890at2759"/>
<dbReference type="Proteomes" id="UP000193642">
    <property type="component" value="Unassembled WGS sequence"/>
</dbReference>
<feature type="transmembrane region" description="Helical" evidence="1">
    <location>
        <begin position="170"/>
        <end position="190"/>
    </location>
</feature>
<evidence type="ECO:0000256" key="1">
    <source>
        <dbReference type="SAM" id="Phobius"/>
    </source>
</evidence>
<protein>
    <submittedName>
        <fullName evidence="2">Uncharacterized protein</fullName>
    </submittedName>
</protein>
<dbReference type="EMBL" id="MCGO01000019">
    <property type="protein sequence ID" value="ORY45753.1"/>
    <property type="molecule type" value="Genomic_DNA"/>
</dbReference>
<evidence type="ECO:0000313" key="3">
    <source>
        <dbReference type="Proteomes" id="UP000193642"/>
    </source>
</evidence>